<organism evidence="2 3">
    <name type="scientific">Marchantia polymorpha</name>
    <name type="common">Common liverwort</name>
    <name type="synonym">Marchantia aquatica</name>
    <dbReference type="NCBI Taxonomy" id="3197"/>
    <lineage>
        <taxon>Eukaryota</taxon>
        <taxon>Viridiplantae</taxon>
        <taxon>Streptophyta</taxon>
        <taxon>Embryophyta</taxon>
        <taxon>Marchantiophyta</taxon>
        <taxon>Marchantiopsida</taxon>
        <taxon>Marchantiidae</taxon>
        <taxon>Marchantiales</taxon>
        <taxon>Marchantiaceae</taxon>
        <taxon>Marchantia</taxon>
    </lineage>
</organism>
<evidence type="ECO:0000259" key="1">
    <source>
        <dbReference type="Pfam" id="PF00646"/>
    </source>
</evidence>
<feature type="domain" description="F-box" evidence="1">
    <location>
        <begin position="10"/>
        <end position="45"/>
    </location>
</feature>
<dbReference type="SMART" id="SM00367">
    <property type="entry name" value="LRR_CC"/>
    <property type="match status" value="6"/>
</dbReference>
<dbReference type="SUPFAM" id="SSF81383">
    <property type="entry name" value="F-box domain"/>
    <property type="match status" value="1"/>
</dbReference>
<gene>
    <name evidence="2" type="ORF">MARPO_0039s0014</name>
</gene>
<dbReference type="InterPro" id="IPR032675">
    <property type="entry name" value="LRR_dom_sf"/>
</dbReference>
<evidence type="ECO:0000313" key="2">
    <source>
        <dbReference type="EMBL" id="PTQ40499.1"/>
    </source>
</evidence>
<dbReference type="OMA" id="LEYQMET"/>
<reference evidence="3" key="1">
    <citation type="journal article" date="2017" name="Cell">
        <title>Insights into land plant evolution garnered from the Marchantia polymorpha genome.</title>
        <authorList>
            <person name="Bowman J.L."/>
            <person name="Kohchi T."/>
            <person name="Yamato K.T."/>
            <person name="Jenkins J."/>
            <person name="Shu S."/>
            <person name="Ishizaki K."/>
            <person name="Yamaoka S."/>
            <person name="Nishihama R."/>
            <person name="Nakamura Y."/>
            <person name="Berger F."/>
            <person name="Adam C."/>
            <person name="Aki S.S."/>
            <person name="Althoff F."/>
            <person name="Araki T."/>
            <person name="Arteaga-Vazquez M.A."/>
            <person name="Balasubrmanian S."/>
            <person name="Barry K."/>
            <person name="Bauer D."/>
            <person name="Boehm C.R."/>
            <person name="Briginshaw L."/>
            <person name="Caballero-Perez J."/>
            <person name="Catarino B."/>
            <person name="Chen F."/>
            <person name="Chiyoda S."/>
            <person name="Chovatia M."/>
            <person name="Davies K.M."/>
            <person name="Delmans M."/>
            <person name="Demura T."/>
            <person name="Dierschke T."/>
            <person name="Dolan L."/>
            <person name="Dorantes-Acosta A.E."/>
            <person name="Eklund D.M."/>
            <person name="Florent S.N."/>
            <person name="Flores-Sandoval E."/>
            <person name="Fujiyama A."/>
            <person name="Fukuzawa H."/>
            <person name="Galik B."/>
            <person name="Grimanelli D."/>
            <person name="Grimwood J."/>
            <person name="Grossniklaus U."/>
            <person name="Hamada T."/>
            <person name="Haseloff J."/>
            <person name="Hetherington A.J."/>
            <person name="Higo A."/>
            <person name="Hirakawa Y."/>
            <person name="Hundley H.N."/>
            <person name="Ikeda Y."/>
            <person name="Inoue K."/>
            <person name="Inoue S.I."/>
            <person name="Ishida S."/>
            <person name="Jia Q."/>
            <person name="Kakita M."/>
            <person name="Kanazawa T."/>
            <person name="Kawai Y."/>
            <person name="Kawashima T."/>
            <person name="Kennedy M."/>
            <person name="Kinose K."/>
            <person name="Kinoshita T."/>
            <person name="Kohara Y."/>
            <person name="Koide E."/>
            <person name="Komatsu K."/>
            <person name="Kopischke S."/>
            <person name="Kubo M."/>
            <person name="Kyozuka J."/>
            <person name="Lagercrantz U."/>
            <person name="Lin S.S."/>
            <person name="Lindquist E."/>
            <person name="Lipzen A.M."/>
            <person name="Lu C.W."/>
            <person name="De Luna E."/>
            <person name="Martienssen R.A."/>
            <person name="Minamino N."/>
            <person name="Mizutani M."/>
            <person name="Mizutani M."/>
            <person name="Mochizuki N."/>
            <person name="Monte I."/>
            <person name="Mosher R."/>
            <person name="Nagasaki H."/>
            <person name="Nakagami H."/>
            <person name="Naramoto S."/>
            <person name="Nishitani K."/>
            <person name="Ohtani M."/>
            <person name="Okamoto T."/>
            <person name="Okumura M."/>
            <person name="Phillips J."/>
            <person name="Pollak B."/>
            <person name="Reinders A."/>
            <person name="Rovekamp M."/>
            <person name="Sano R."/>
            <person name="Sawa S."/>
            <person name="Schmid M.W."/>
            <person name="Shirakawa M."/>
            <person name="Solano R."/>
            <person name="Spunde A."/>
            <person name="Suetsugu N."/>
            <person name="Sugano S."/>
            <person name="Sugiyama A."/>
            <person name="Sun R."/>
            <person name="Suzuki Y."/>
            <person name="Takenaka M."/>
            <person name="Takezawa D."/>
            <person name="Tomogane H."/>
            <person name="Tsuzuki M."/>
            <person name="Ueda T."/>
            <person name="Umeda M."/>
            <person name="Ward J.M."/>
            <person name="Watanabe Y."/>
            <person name="Yazaki K."/>
            <person name="Yokoyama R."/>
            <person name="Yoshitake Y."/>
            <person name="Yotsui I."/>
            <person name="Zachgo S."/>
            <person name="Schmutz J."/>
        </authorList>
    </citation>
    <scope>NUCLEOTIDE SEQUENCE [LARGE SCALE GENOMIC DNA]</scope>
    <source>
        <strain evidence="3">Tak-1</strain>
    </source>
</reference>
<proteinExistence type="predicted"/>
<dbReference type="Proteomes" id="UP000244005">
    <property type="component" value="Unassembled WGS sequence"/>
</dbReference>
<dbReference type="Gramene" id="Mp3g17820.1">
    <property type="protein sequence ID" value="Mp3g17820.1.cds"/>
    <property type="gene ID" value="Mp3g17820"/>
</dbReference>
<dbReference type="OrthoDB" id="1918565at2759"/>
<dbReference type="InterPro" id="IPR036047">
    <property type="entry name" value="F-box-like_dom_sf"/>
</dbReference>
<name>A0A2R6X318_MARPO</name>
<dbReference type="Pfam" id="PF00646">
    <property type="entry name" value="F-box"/>
    <property type="match status" value="1"/>
</dbReference>
<dbReference type="InterPro" id="IPR050648">
    <property type="entry name" value="F-box_LRR-repeat"/>
</dbReference>
<protein>
    <recommendedName>
        <fullName evidence="1">F-box domain-containing protein</fullName>
    </recommendedName>
</protein>
<dbReference type="PANTHER" id="PTHR13382">
    <property type="entry name" value="MITOCHONDRIAL ATP SYNTHASE COUPLING FACTOR B"/>
    <property type="match status" value="1"/>
</dbReference>
<dbReference type="InterPro" id="IPR006553">
    <property type="entry name" value="Leu-rich_rpt_Cys-con_subtyp"/>
</dbReference>
<dbReference type="AlphaFoldDB" id="A0A2R6X318"/>
<evidence type="ECO:0000313" key="3">
    <source>
        <dbReference type="Proteomes" id="UP000244005"/>
    </source>
</evidence>
<accession>A0A2R6X318</accession>
<dbReference type="Gene3D" id="3.80.10.10">
    <property type="entry name" value="Ribonuclease Inhibitor"/>
    <property type="match status" value="3"/>
</dbReference>
<dbReference type="Gramene" id="Mp3g17820.2">
    <property type="protein sequence ID" value="Mp3g17820.2.cds"/>
    <property type="gene ID" value="Mp3g17820"/>
</dbReference>
<sequence length="974" mass="105654">MEEVNVLNRWDALPEECKSMILAGLSTKEVARIARVSKEFLKAVTVLRSSVHLLVLPPTLSMSALEGMVAAHPNLRSLSFKRCGLKLKSFVSIIRAAATSNSSTKDNISKLESEGGEKKKSRSLTSVDFRNCMHLLDTDVSLLCSLHSKLEEVDFTNCPCLSDNALLTLSRYQHVEKVNDPLENYKCYPRFAAGNSTVKVIPEVAPGEEIETEEMFLKNNDAAVFEEIQGLALNGTSHYRTWPRLGASADKLRRESSSKVKVEDEKLSNSPYAARRSDLKVASSLSAKKSYAQMTAESLGLKAAPAAPVDFGREKGSTFLVQASQTANVFDQAIPSSASNDKSMAGPLCSQTKKPVELDSTLTFIDWSITTDPSTSIVPLTSRSIGGMENAVDLPSSSSSYSAPSEPLISEIAAANKYHDMYKQFSVNEQEEQSSTAIPALRDRINSSSIQPSGPIHVHASPLLAQVDENGTRYSSVKTTVSDDRMTRTQTSVYYPKNHEETSKWNDTTRKSSGSKSFCIAGATEIKDERVDLTQRANRSAEGFCRTTNHVGVFAVSDLKFRGRSELADVVSITEVPTKGISMEGIGPPGPRVTKNPSQLAICLPGSMVIGGKLRRNKQTSNLTSDSGCAPYCGPEFVQDLGKTVTSDADGSECKRVSGLRAVLVAGCPEITDRGVQALLKGALRSCLSTLDVSRCGGVTNAGLRIPAKSALQQLIAVQMPGISRLVYQLPVQSLLQHLNLAGCYKLEELVLMSTTLKSLNLANCKKLTRLQLKCPSLTALNLSLCDSLERFVSFQCSELQSLNLFGCRMLVQSAMNSAVEVSVALEELRCGGCDRIERLDLMQPSLLTLEVSGSQALRRLFCQSRVLKVVDASGCKNLAEVYLYSPYLRRMLFSNCALLQILVIPLDAIKESMDAAAAQSCRGNGSSGLPDALEISISGCNMPDNVKKNLGKLTKQWHSCFKSTQAAPTVHRG</sequence>
<dbReference type="SUPFAM" id="SSF52047">
    <property type="entry name" value="RNI-like"/>
    <property type="match status" value="2"/>
</dbReference>
<dbReference type="EMBL" id="KZ772711">
    <property type="protein sequence ID" value="PTQ40499.1"/>
    <property type="molecule type" value="Genomic_DNA"/>
</dbReference>
<dbReference type="InterPro" id="IPR001810">
    <property type="entry name" value="F-box_dom"/>
</dbReference>
<keyword evidence="3" id="KW-1185">Reference proteome</keyword>